<proteinExistence type="inferred from homology"/>
<dbReference type="Gene3D" id="3.40.50.720">
    <property type="entry name" value="NAD(P)-binding Rossmann-like Domain"/>
    <property type="match status" value="1"/>
</dbReference>
<dbReference type="EMBL" id="JARKIE010000053">
    <property type="protein sequence ID" value="KAJ7692234.1"/>
    <property type="molecule type" value="Genomic_DNA"/>
</dbReference>
<dbReference type="InterPro" id="IPR002225">
    <property type="entry name" value="3Beta_OHSteriod_DH/Estase"/>
</dbReference>
<sequence length="414" mass="45011">MATSTATHESYLIIGGGMPLGMTIVHQLLRRGETRVSIFEAQPLVAEQAARLGDSVRVYVGNILTPEAISDAVQSCGATCIIHTSVVATPTAISALYPTGPAQPSVSRADEAKEYKAVVEVINKANTDGMRNVLAAALDSGTVTQLVYFGSADSVFDGRDRPMLREVDAQYPPKSWFSELDARSHGERMVLSFNGVNALRTAVIRPANLFGPGYGTLRALRAVQARPALLAWQVGENTNLVDKTSYVNAAHAALLAADRLAPAHPQHFATAGRAFFIHDGESRPVWDYMRTLWAATGGARPEKPQVIGKGTVLFFAGVKDMVGNLRGDKSEVWKKTQFLCANRTYDLSLAREVLGYAPIVSHDEGIRQTAEWWLERQLKMCKGQRAITEPVGGNAPPPYDRDEAMLLSEKSPFF</sequence>
<reference evidence="4" key="1">
    <citation type="submission" date="2023-03" db="EMBL/GenBank/DDBJ databases">
        <title>Massive genome expansion in bonnet fungi (Mycena s.s.) driven by repeated elements and novel gene families across ecological guilds.</title>
        <authorList>
            <consortium name="Lawrence Berkeley National Laboratory"/>
            <person name="Harder C.B."/>
            <person name="Miyauchi S."/>
            <person name="Viragh M."/>
            <person name="Kuo A."/>
            <person name="Thoen E."/>
            <person name="Andreopoulos B."/>
            <person name="Lu D."/>
            <person name="Skrede I."/>
            <person name="Drula E."/>
            <person name="Henrissat B."/>
            <person name="Morin E."/>
            <person name="Kohler A."/>
            <person name="Barry K."/>
            <person name="LaButti K."/>
            <person name="Morin E."/>
            <person name="Salamov A."/>
            <person name="Lipzen A."/>
            <person name="Mereny Z."/>
            <person name="Hegedus B."/>
            <person name="Baldrian P."/>
            <person name="Stursova M."/>
            <person name="Weitz H."/>
            <person name="Taylor A."/>
            <person name="Grigoriev I.V."/>
            <person name="Nagy L.G."/>
            <person name="Martin F."/>
            <person name="Kauserud H."/>
        </authorList>
    </citation>
    <scope>NUCLEOTIDE SEQUENCE</scope>
    <source>
        <strain evidence="4">CBHHK067</strain>
    </source>
</reference>
<dbReference type="GO" id="GO:0006694">
    <property type="term" value="P:steroid biosynthetic process"/>
    <property type="evidence" value="ECO:0007669"/>
    <property type="project" value="InterPro"/>
</dbReference>
<gene>
    <name evidence="4" type="ORF">B0H17DRAFT_1061630</name>
</gene>
<dbReference type="GO" id="GO:0016616">
    <property type="term" value="F:oxidoreductase activity, acting on the CH-OH group of donors, NAD or NADP as acceptor"/>
    <property type="evidence" value="ECO:0007669"/>
    <property type="project" value="InterPro"/>
</dbReference>
<organism evidence="4 5">
    <name type="scientific">Mycena rosella</name>
    <name type="common">Pink bonnet</name>
    <name type="synonym">Agaricus rosellus</name>
    <dbReference type="NCBI Taxonomy" id="1033263"/>
    <lineage>
        <taxon>Eukaryota</taxon>
        <taxon>Fungi</taxon>
        <taxon>Dikarya</taxon>
        <taxon>Basidiomycota</taxon>
        <taxon>Agaricomycotina</taxon>
        <taxon>Agaricomycetes</taxon>
        <taxon>Agaricomycetidae</taxon>
        <taxon>Agaricales</taxon>
        <taxon>Marasmiineae</taxon>
        <taxon>Mycenaceae</taxon>
        <taxon>Mycena</taxon>
    </lineage>
</organism>
<evidence type="ECO:0000313" key="4">
    <source>
        <dbReference type="EMBL" id="KAJ7692234.1"/>
    </source>
</evidence>
<dbReference type="AlphaFoldDB" id="A0AAD7DIL2"/>
<dbReference type="Proteomes" id="UP001221757">
    <property type="component" value="Unassembled WGS sequence"/>
</dbReference>
<evidence type="ECO:0000256" key="1">
    <source>
        <dbReference type="ARBA" id="ARBA00009219"/>
    </source>
</evidence>
<dbReference type="Pfam" id="PF01073">
    <property type="entry name" value="3Beta_HSD"/>
    <property type="match status" value="1"/>
</dbReference>
<dbReference type="InterPro" id="IPR050177">
    <property type="entry name" value="Lipid_A_modif_metabolic_enz"/>
</dbReference>
<evidence type="ECO:0000259" key="3">
    <source>
        <dbReference type="Pfam" id="PF01073"/>
    </source>
</evidence>
<dbReference type="InterPro" id="IPR036291">
    <property type="entry name" value="NAD(P)-bd_dom_sf"/>
</dbReference>
<keyword evidence="2" id="KW-0560">Oxidoreductase</keyword>
<dbReference type="PANTHER" id="PTHR43245">
    <property type="entry name" value="BIFUNCTIONAL POLYMYXIN RESISTANCE PROTEIN ARNA"/>
    <property type="match status" value="1"/>
</dbReference>
<dbReference type="PANTHER" id="PTHR43245:SF51">
    <property type="entry name" value="SHORT CHAIN DEHYDROGENASE_REDUCTASE FAMILY 42E, MEMBER 2"/>
    <property type="match status" value="1"/>
</dbReference>
<dbReference type="SUPFAM" id="SSF51735">
    <property type="entry name" value="NAD(P)-binding Rossmann-fold domains"/>
    <property type="match status" value="1"/>
</dbReference>
<evidence type="ECO:0000313" key="5">
    <source>
        <dbReference type="Proteomes" id="UP001221757"/>
    </source>
</evidence>
<evidence type="ECO:0000256" key="2">
    <source>
        <dbReference type="ARBA" id="ARBA00023002"/>
    </source>
</evidence>
<accession>A0AAD7DIL2</accession>
<keyword evidence="5" id="KW-1185">Reference proteome</keyword>
<comment type="caution">
    <text evidence="4">The sequence shown here is derived from an EMBL/GenBank/DDBJ whole genome shotgun (WGS) entry which is preliminary data.</text>
</comment>
<comment type="similarity">
    <text evidence="1">Belongs to the 3-beta-HSD family.</text>
</comment>
<feature type="domain" description="3-beta hydroxysteroid dehydrogenase/isomerase" evidence="3">
    <location>
        <begin position="120"/>
        <end position="301"/>
    </location>
</feature>
<name>A0AAD7DIL2_MYCRO</name>
<protein>
    <recommendedName>
        <fullName evidence="3">3-beta hydroxysteroid dehydrogenase/isomerase domain-containing protein</fullName>
    </recommendedName>
</protein>